<comment type="function">
    <text evidence="5">Hydrolyzes fatty acids from S-acylated cysteine residues in proteins with a strong preference for palmitoylated G-alpha proteins over other acyl substrates. Mediates the deacylation of G-alpha proteins such as GPA1 in vivo, but has weak or no activity toward palmitoylated Ras proteins. Has weak lysophospholipase activity in vitro; however such activity may not exist in vivo.</text>
</comment>
<dbReference type="GO" id="GO:0052689">
    <property type="term" value="F:carboxylic ester hydrolase activity"/>
    <property type="evidence" value="ECO:0007669"/>
    <property type="project" value="TreeGrafter"/>
</dbReference>
<evidence type="ECO:0000256" key="3">
    <source>
        <dbReference type="ARBA" id="ARBA00014923"/>
    </source>
</evidence>
<dbReference type="InterPro" id="IPR029058">
    <property type="entry name" value="AB_hydrolase_fold"/>
</dbReference>
<evidence type="ECO:0000313" key="10">
    <source>
        <dbReference type="Proteomes" id="UP001150925"/>
    </source>
</evidence>
<evidence type="ECO:0000256" key="2">
    <source>
        <dbReference type="ARBA" id="ARBA00012423"/>
    </source>
</evidence>
<dbReference type="EC" id="3.1.2.22" evidence="2"/>
<evidence type="ECO:0000313" key="9">
    <source>
        <dbReference type="EMBL" id="KAJ1955519.1"/>
    </source>
</evidence>
<dbReference type="Gene3D" id="3.40.50.1820">
    <property type="entry name" value="alpha/beta hydrolase"/>
    <property type="match status" value="1"/>
</dbReference>
<feature type="domain" description="Phospholipase/carboxylesterase/thioesterase" evidence="8">
    <location>
        <begin position="1"/>
        <end position="118"/>
    </location>
</feature>
<feature type="non-terminal residue" evidence="9">
    <location>
        <position position="1"/>
    </location>
</feature>
<dbReference type="EMBL" id="JANBPY010002317">
    <property type="protein sequence ID" value="KAJ1955519.1"/>
    <property type="molecule type" value="Genomic_DNA"/>
</dbReference>
<dbReference type="GO" id="GO:0008474">
    <property type="term" value="F:palmitoyl-(protein) hydrolase activity"/>
    <property type="evidence" value="ECO:0007669"/>
    <property type="project" value="UniProtKB-EC"/>
</dbReference>
<evidence type="ECO:0000256" key="5">
    <source>
        <dbReference type="ARBA" id="ARBA00029392"/>
    </source>
</evidence>
<accession>A0A9W8AQV9</accession>
<dbReference type="AlphaFoldDB" id="A0A9W8AQV9"/>
<reference evidence="9" key="1">
    <citation type="submission" date="2022-07" db="EMBL/GenBank/DDBJ databases">
        <title>Phylogenomic reconstructions and comparative analyses of Kickxellomycotina fungi.</title>
        <authorList>
            <person name="Reynolds N.K."/>
            <person name="Stajich J.E."/>
            <person name="Barry K."/>
            <person name="Grigoriev I.V."/>
            <person name="Crous P."/>
            <person name="Smith M.E."/>
        </authorList>
    </citation>
    <scope>NUCLEOTIDE SEQUENCE</scope>
    <source>
        <strain evidence="9">RSA 1196</strain>
    </source>
</reference>
<keyword evidence="10" id="KW-1185">Reference proteome</keyword>
<dbReference type="SUPFAM" id="SSF53474">
    <property type="entry name" value="alpha/beta-Hydrolases"/>
    <property type="match status" value="1"/>
</dbReference>
<dbReference type="Proteomes" id="UP001150925">
    <property type="component" value="Unassembled WGS sequence"/>
</dbReference>
<evidence type="ECO:0000256" key="6">
    <source>
        <dbReference type="ARBA" id="ARBA00031195"/>
    </source>
</evidence>
<dbReference type="Pfam" id="PF02230">
    <property type="entry name" value="Abhydrolase_2"/>
    <property type="match status" value="1"/>
</dbReference>
<name>A0A9W8AQV9_9FUNG</name>
<dbReference type="InterPro" id="IPR050565">
    <property type="entry name" value="LYPA1-2/EST-like"/>
</dbReference>
<organism evidence="9 10">
    <name type="scientific">Dispira parvispora</name>
    <dbReference type="NCBI Taxonomy" id="1520584"/>
    <lineage>
        <taxon>Eukaryota</taxon>
        <taxon>Fungi</taxon>
        <taxon>Fungi incertae sedis</taxon>
        <taxon>Zoopagomycota</taxon>
        <taxon>Kickxellomycotina</taxon>
        <taxon>Dimargaritomycetes</taxon>
        <taxon>Dimargaritales</taxon>
        <taxon>Dimargaritaceae</taxon>
        <taxon>Dispira</taxon>
    </lineage>
</organism>
<keyword evidence="4" id="KW-0378">Hydrolase</keyword>
<evidence type="ECO:0000256" key="1">
    <source>
        <dbReference type="ARBA" id="ARBA00006499"/>
    </source>
</evidence>
<evidence type="ECO:0000259" key="8">
    <source>
        <dbReference type="Pfam" id="PF02230"/>
    </source>
</evidence>
<comment type="similarity">
    <text evidence="1">Belongs to the AB hydrolase superfamily. AB hydrolase 2 family.</text>
</comment>
<dbReference type="PANTHER" id="PTHR10655:SF17">
    <property type="entry name" value="LYSOPHOSPHOLIPASE-LIKE PROTEIN 1"/>
    <property type="match status" value="1"/>
</dbReference>
<sequence>MHGLGDSGHGWAPVFRDIRGFLPHVKFIFPHASVQPVTLNGGMAMPSWYDIFTLDKINAKEDREGMLRTIAHVNELITEEIETSKLSSDRIVVAGFSQGAAMALLTGLTSERKLAGMV</sequence>
<proteinExistence type="inferred from homology"/>
<dbReference type="OrthoDB" id="2418081at2759"/>
<comment type="catalytic activity">
    <reaction evidence="7">
        <text>S-hexadecanoyl-L-cysteinyl-[protein] + H2O = L-cysteinyl-[protein] + hexadecanoate + H(+)</text>
        <dbReference type="Rhea" id="RHEA:19233"/>
        <dbReference type="Rhea" id="RHEA-COMP:10131"/>
        <dbReference type="Rhea" id="RHEA-COMP:11032"/>
        <dbReference type="ChEBI" id="CHEBI:7896"/>
        <dbReference type="ChEBI" id="CHEBI:15377"/>
        <dbReference type="ChEBI" id="CHEBI:15378"/>
        <dbReference type="ChEBI" id="CHEBI:29950"/>
        <dbReference type="ChEBI" id="CHEBI:74151"/>
        <dbReference type="EC" id="3.1.2.22"/>
    </reaction>
</comment>
<protein>
    <recommendedName>
        <fullName evidence="3">Acyl-protein thioesterase 1</fullName>
        <ecNumber evidence="2">3.1.2.22</ecNumber>
    </recommendedName>
    <alternativeName>
        <fullName evidence="6">Palmitoyl-protein hydrolase</fullName>
    </alternativeName>
</protein>
<dbReference type="PANTHER" id="PTHR10655">
    <property type="entry name" value="LYSOPHOSPHOLIPASE-RELATED"/>
    <property type="match status" value="1"/>
</dbReference>
<evidence type="ECO:0000256" key="7">
    <source>
        <dbReference type="ARBA" id="ARBA00047337"/>
    </source>
</evidence>
<evidence type="ECO:0000256" key="4">
    <source>
        <dbReference type="ARBA" id="ARBA00022801"/>
    </source>
</evidence>
<gene>
    <name evidence="9" type="ORF">IWQ62_005510</name>
</gene>
<comment type="caution">
    <text evidence="9">The sequence shown here is derived from an EMBL/GenBank/DDBJ whole genome shotgun (WGS) entry which is preliminary data.</text>
</comment>
<dbReference type="InterPro" id="IPR003140">
    <property type="entry name" value="PLipase/COase/thioEstase"/>
</dbReference>
<dbReference type="GO" id="GO:0005737">
    <property type="term" value="C:cytoplasm"/>
    <property type="evidence" value="ECO:0007669"/>
    <property type="project" value="TreeGrafter"/>
</dbReference>